<dbReference type="Proteomes" id="UP000002875">
    <property type="component" value="Chromosome"/>
</dbReference>
<reference evidence="2 3" key="1">
    <citation type="submission" date="2011-07" db="EMBL/GenBank/DDBJ databases">
        <title>The complete genome of chromosome of Emticicia oligotrophica DSM 17448.</title>
        <authorList>
            <consortium name="US DOE Joint Genome Institute (JGI-PGF)"/>
            <person name="Lucas S."/>
            <person name="Han J."/>
            <person name="Lapidus A."/>
            <person name="Bruce D."/>
            <person name="Goodwin L."/>
            <person name="Pitluck S."/>
            <person name="Peters L."/>
            <person name="Kyrpides N."/>
            <person name="Mavromatis K."/>
            <person name="Ivanova N."/>
            <person name="Ovchinnikova G."/>
            <person name="Teshima H."/>
            <person name="Detter J.C."/>
            <person name="Tapia R."/>
            <person name="Han C."/>
            <person name="Land M."/>
            <person name="Hauser L."/>
            <person name="Markowitz V."/>
            <person name="Cheng J.-F."/>
            <person name="Hugenholtz P."/>
            <person name="Woyke T."/>
            <person name="Wu D."/>
            <person name="Tindall B."/>
            <person name="Pomrenke H."/>
            <person name="Brambilla E."/>
            <person name="Klenk H.-P."/>
            <person name="Eisen J.A."/>
        </authorList>
    </citation>
    <scope>NUCLEOTIDE SEQUENCE [LARGE SCALE GENOMIC DNA]</scope>
    <source>
        <strain evidence="2 3">DSM 17448</strain>
    </source>
</reference>
<name>A0ABM5N288_EMTOG</name>
<keyword evidence="1" id="KW-0732">Signal</keyword>
<dbReference type="RefSeq" id="WP_015029214.1">
    <property type="nucleotide sequence ID" value="NC_018748.1"/>
</dbReference>
<dbReference type="EMBL" id="CP002961">
    <property type="protein sequence ID" value="AFK03517.1"/>
    <property type="molecule type" value="Genomic_DNA"/>
</dbReference>
<accession>A0ABM5N288</accession>
<evidence type="ECO:0000256" key="1">
    <source>
        <dbReference type="SAM" id="SignalP"/>
    </source>
</evidence>
<proteinExistence type="predicted"/>
<evidence type="ECO:0000313" key="3">
    <source>
        <dbReference type="Proteomes" id="UP000002875"/>
    </source>
</evidence>
<protein>
    <submittedName>
        <fullName evidence="2">Uncharacterized protein</fullName>
    </submittedName>
</protein>
<sequence>MKKYFFIFLIIFSFLAKAQYPNDIIHSGATGIRSKSTSTFSLVDIDAANGDAALRFAKAGVNQWNTRNRPADDYYEIFELGGGGSRFVIQDGTGNVGIGETTSPSYRLDVLHGGATGIRNRSSSSFSIIDIDGANGDAALRFAKAGVNQWNIRNNPGNDDLQFFELGGGGGERMAVQNSTGNLLVGGIVEGGKVSIGNFNATNNTTTSVSGFTEIHGLDVRSSATETTGKIGGYFSADGSSNYNHSIFTEAGTAGSTNSGINGRVNTAPAVGSLSMGIRGNDVVGASNTYAGYFIGKVHVNGTLTTTGPKPFTIDHPLDPENKILRHFAIESPDVLNMYSGNITTDANGKAIVKLPDYFESINKEFRYQLTVIGTFAQAIVSEEIKENEFVIETSKPNVKVSWEVKATRNDGYMKFVNTMVSEEEKPSYAKGKYFMPEAYQKPVSMGVNYNENEKADLSKVRKTEKKSVLEGPSSIDDISTQKVLLNKRVVDVKQSIDN</sequence>
<feature type="chain" id="PRO_5046647785" evidence="1">
    <location>
        <begin position="19"/>
        <end position="499"/>
    </location>
</feature>
<gene>
    <name evidence="2" type="ordered locus">Emtol_2380</name>
</gene>
<feature type="signal peptide" evidence="1">
    <location>
        <begin position="1"/>
        <end position="18"/>
    </location>
</feature>
<keyword evidence="3" id="KW-1185">Reference proteome</keyword>
<organism evidence="2 3">
    <name type="scientific">Emticicia oligotrophica (strain DSM 17448 / CIP 109782 / MTCC 6937 / GPTSA100-15)</name>
    <dbReference type="NCBI Taxonomy" id="929562"/>
    <lineage>
        <taxon>Bacteria</taxon>
        <taxon>Pseudomonadati</taxon>
        <taxon>Bacteroidota</taxon>
        <taxon>Cytophagia</taxon>
        <taxon>Cytophagales</taxon>
        <taxon>Leadbetterellaceae</taxon>
        <taxon>Emticicia</taxon>
    </lineage>
</organism>
<evidence type="ECO:0000313" key="2">
    <source>
        <dbReference type="EMBL" id="AFK03517.1"/>
    </source>
</evidence>